<dbReference type="EMBL" id="CM034396">
    <property type="protein sequence ID" value="KAJ0178361.1"/>
    <property type="molecule type" value="Genomic_DNA"/>
</dbReference>
<evidence type="ECO:0000313" key="1">
    <source>
        <dbReference type="EMBL" id="KAJ0178361.1"/>
    </source>
</evidence>
<proteinExistence type="predicted"/>
<organism evidence="1 2">
    <name type="scientific">Dendrolimus kikuchii</name>
    <dbReference type="NCBI Taxonomy" id="765133"/>
    <lineage>
        <taxon>Eukaryota</taxon>
        <taxon>Metazoa</taxon>
        <taxon>Ecdysozoa</taxon>
        <taxon>Arthropoda</taxon>
        <taxon>Hexapoda</taxon>
        <taxon>Insecta</taxon>
        <taxon>Pterygota</taxon>
        <taxon>Neoptera</taxon>
        <taxon>Endopterygota</taxon>
        <taxon>Lepidoptera</taxon>
        <taxon>Glossata</taxon>
        <taxon>Ditrysia</taxon>
        <taxon>Bombycoidea</taxon>
        <taxon>Lasiocampidae</taxon>
        <taxon>Dendrolimus</taxon>
    </lineage>
</organism>
<comment type="caution">
    <text evidence="1">The sequence shown here is derived from an EMBL/GenBank/DDBJ whole genome shotgun (WGS) entry which is preliminary data.</text>
</comment>
<reference evidence="1 2" key="1">
    <citation type="journal article" date="2021" name="Front. Genet.">
        <title>Chromosome-Level Genome Assembly Reveals Significant Gene Expansion in the Toll and IMD Signaling Pathways of Dendrolimus kikuchii.</title>
        <authorList>
            <person name="Zhou J."/>
            <person name="Wu P."/>
            <person name="Xiong Z."/>
            <person name="Liu N."/>
            <person name="Zhao N."/>
            <person name="Ji M."/>
            <person name="Qiu Y."/>
            <person name="Yang B."/>
        </authorList>
    </citation>
    <scope>NUCLEOTIDE SEQUENCE [LARGE SCALE GENOMIC DNA]</scope>
    <source>
        <strain evidence="1">Ann1</strain>
    </source>
</reference>
<protein>
    <submittedName>
        <fullName evidence="1">Uncharacterized protein</fullName>
    </submittedName>
</protein>
<name>A0ACC1D3D9_9NEOP</name>
<dbReference type="Proteomes" id="UP000824533">
    <property type="component" value="Linkage Group LG10"/>
</dbReference>
<sequence>MGDINQISFIDRNDLFPMLYHRPTSSAKITREQLCTHRNPLDVAYAMSDVYSVKRKRLTALKKAGVEYTDGAN</sequence>
<accession>A0ACC1D3D9</accession>
<evidence type="ECO:0000313" key="2">
    <source>
        <dbReference type="Proteomes" id="UP000824533"/>
    </source>
</evidence>
<gene>
    <name evidence="1" type="ORF">K1T71_006184</name>
</gene>
<keyword evidence="2" id="KW-1185">Reference proteome</keyword>